<feature type="transmembrane region" description="Helical" evidence="1">
    <location>
        <begin position="53"/>
        <end position="73"/>
    </location>
</feature>
<evidence type="ECO:0000313" key="2">
    <source>
        <dbReference type="EMBL" id="KAJ8900695.1"/>
    </source>
</evidence>
<organism evidence="2 3">
    <name type="scientific">Rhodosorus marinus</name>
    <dbReference type="NCBI Taxonomy" id="101924"/>
    <lineage>
        <taxon>Eukaryota</taxon>
        <taxon>Rhodophyta</taxon>
        <taxon>Stylonematophyceae</taxon>
        <taxon>Stylonematales</taxon>
        <taxon>Stylonemataceae</taxon>
        <taxon>Rhodosorus</taxon>
    </lineage>
</organism>
<proteinExistence type="predicted"/>
<protein>
    <submittedName>
        <fullName evidence="2">Uncharacterized protein</fullName>
    </submittedName>
</protein>
<evidence type="ECO:0000313" key="3">
    <source>
        <dbReference type="Proteomes" id="UP001157974"/>
    </source>
</evidence>
<dbReference type="Proteomes" id="UP001157974">
    <property type="component" value="Unassembled WGS sequence"/>
</dbReference>
<keyword evidence="1" id="KW-1133">Transmembrane helix</keyword>
<name>A0AAV8UDZ4_9RHOD</name>
<gene>
    <name evidence="2" type="ORF">NDN08_005925</name>
</gene>
<comment type="caution">
    <text evidence="2">The sequence shown here is derived from an EMBL/GenBank/DDBJ whole genome shotgun (WGS) entry which is preliminary data.</text>
</comment>
<evidence type="ECO:0000256" key="1">
    <source>
        <dbReference type="SAM" id="Phobius"/>
    </source>
</evidence>
<sequence length="526" mass="56382">MNGSKTPMNGFSTKIRGRVYTYHLRCCLRGGQTRGRAAAGGQSLDFGSEIERLFMKYGLVVILLAGIFGLTVADVGTCANFVNPLFSSYTISSSCFPLQVEGETVGSVSNKDVVKTQGPNKGETCTRFTFVVREGLGIRRAKLGLWLGGIPRSNARFTRKRKFLDSEPTTVRVDACLDDIKTDGDCCSEERLIPALVVEAKVRMEDGKVRIAGLSFPIAGDTTCSTAQGSSSCTSIADANGDGFVACTLQASCSSIGEQPEFGGINRINRTGGVVEFVLSPGFSESNPPDFALELTLYEKQPEPLPSEGIAPEAPTVSHLSEAVPAQSSTVIRRPVVFIRNFDSFSVAVFNVPELYTLNTPVLAFAVELTDSEFPSRYSVRVEDVEDKRRLLQFISFASTPVFANSPSGPVPVGQIATNSLFGPLLDYPLVGRIGSVICGYCSSRNPPPRGEWEILQPDQPGGLNEGQFEAELARQPGRCIFDGQIGSFGSVCGLPGEEGILQFLGIVQGQVLCSCPQPTPAVPRP</sequence>
<keyword evidence="1" id="KW-0812">Transmembrane</keyword>
<accession>A0AAV8UDZ4</accession>
<keyword evidence="3" id="KW-1185">Reference proteome</keyword>
<dbReference type="EMBL" id="JAMWBK010000015">
    <property type="protein sequence ID" value="KAJ8900695.1"/>
    <property type="molecule type" value="Genomic_DNA"/>
</dbReference>
<keyword evidence="1" id="KW-0472">Membrane</keyword>
<dbReference type="AlphaFoldDB" id="A0AAV8UDZ4"/>
<reference evidence="2 3" key="1">
    <citation type="journal article" date="2023" name="Nat. Commun.">
        <title>Origin of minicircular mitochondrial genomes in red algae.</title>
        <authorList>
            <person name="Lee Y."/>
            <person name="Cho C.H."/>
            <person name="Lee Y.M."/>
            <person name="Park S.I."/>
            <person name="Yang J.H."/>
            <person name="West J.A."/>
            <person name="Bhattacharya D."/>
            <person name="Yoon H.S."/>
        </authorList>
    </citation>
    <scope>NUCLEOTIDE SEQUENCE [LARGE SCALE GENOMIC DNA]</scope>
    <source>
        <strain evidence="2 3">CCMP1338</strain>
        <tissue evidence="2">Whole cell</tissue>
    </source>
</reference>